<protein>
    <submittedName>
        <fullName evidence="2">Uncharacterized protein</fullName>
    </submittedName>
</protein>
<proteinExistence type="predicted"/>
<dbReference type="EMBL" id="BPLQ01010733">
    <property type="protein sequence ID" value="GIY53005.1"/>
    <property type="molecule type" value="Genomic_DNA"/>
</dbReference>
<dbReference type="AlphaFoldDB" id="A0AAV4U5I3"/>
<evidence type="ECO:0000313" key="3">
    <source>
        <dbReference type="Proteomes" id="UP001054837"/>
    </source>
</evidence>
<gene>
    <name evidence="2" type="ORF">CDAR_182261</name>
</gene>
<dbReference type="Proteomes" id="UP001054837">
    <property type="component" value="Unassembled WGS sequence"/>
</dbReference>
<evidence type="ECO:0000256" key="1">
    <source>
        <dbReference type="SAM" id="MobiDB-lite"/>
    </source>
</evidence>
<feature type="region of interest" description="Disordered" evidence="1">
    <location>
        <begin position="1"/>
        <end position="28"/>
    </location>
</feature>
<feature type="region of interest" description="Disordered" evidence="1">
    <location>
        <begin position="66"/>
        <end position="87"/>
    </location>
</feature>
<keyword evidence="3" id="KW-1185">Reference proteome</keyword>
<organism evidence="2 3">
    <name type="scientific">Caerostris darwini</name>
    <dbReference type="NCBI Taxonomy" id="1538125"/>
    <lineage>
        <taxon>Eukaryota</taxon>
        <taxon>Metazoa</taxon>
        <taxon>Ecdysozoa</taxon>
        <taxon>Arthropoda</taxon>
        <taxon>Chelicerata</taxon>
        <taxon>Arachnida</taxon>
        <taxon>Araneae</taxon>
        <taxon>Araneomorphae</taxon>
        <taxon>Entelegynae</taxon>
        <taxon>Araneoidea</taxon>
        <taxon>Araneidae</taxon>
        <taxon>Caerostris</taxon>
    </lineage>
</organism>
<comment type="caution">
    <text evidence="2">The sequence shown here is derived from an EMBL/GenBank/DDBJ whole genome shotgun (WGS) entry which is preliminary data.</text>
</comment>
<name>A0AAV4U5I3_9ARAC</name>
<evidence type="ECO:0000313" key="2">
    <source>
        <dbReference type="EMBL" id="GIY53005.1"/>
    </source>
</evidence>
<accession>A0AAV4U5I3</accession>
<reference evidence="2 3" key="1">
    <citation type="submission" date="2021-06" db="EMBL/GenBank/DDBJ databases">
        <title>Caerostris darwini draft genome.</title>
        <authorList>
            <person name="Kono N."/>
            <person name="Arakawa K."/>
        </authorList>
    </citation>
    <scope>NUCLEOTIDE SEQUENCE [LARGE SCALE GENOMIC DNA]</scope>
</reference>
<sequence length="87" mass="9692">MHVHISGQEHSLADGTETERNRCKSVSHRKQMFESESVFVRAGQTSIFRGGLSLLFIALSARDPTECQPQNTSRLSPARGNHAGWVR</sequence>